<dbReference type="AlphaFoldDB" id="L0EIR6"/>
<reference evidence="11" key="1">
    <citation type="submission" date="2012-01" db="EMBL/GenBank/DDBJ databases">
        <title>Complete sequence of chromosome of Thermobacillus composti KWC4.</title>
        <authorList>
            <person name="Lucas S."/>
            <person name="Han J."/>
            <person name="Lapidus A."/>
            <person name="Cheng J.-F."/>
            <person name="Goodwin L."/>
            <person name="Pitluck S."/>
            <person name="Peters L."/>
            <person name="Ovchinnikova G."/>
            <person name="Teshima H."/>
            <person name="Detter J.C."/>
            <person name="Han C."/>
            <person name="Tapia R."/>
            <person name="Land M."/>
            <person name="Hauser L."/>
            <person name="Kyrpides N."/>
            <person name="Ivanova N."/>
            <person name="Pagani I."/>
            <person name="Anderson I."/>
            <person name="Woyke T."/>
        </authorList>
    </citation>
    <scope>NUCLEOTIDE SEQUENCE [LARGE SCALE GENOMIC DNA]</scope>
    <source>
        <strain evidence="11">DSM 18247 / JCM 13945 / KWC4</strain>
    </source>
</reference>
<dbReference type="GO" id="GO:0015990">
    <property type="term" value="P:electron transport coupled proton transport"/>
    <property type="evidence" value="ECO:0007669"/>
    <property type="project" value="TreeGrafter"/>
</dbReference>
<evidence type="ECO:0000256" key="8">
    <source>
        <dbReference type="RuleBase" id="RU000320"/>
    </source>
</evidence>
<evidence type="ECO:0000256" key="7">
    <source>
        <dbReference type="HAMAP-Rule" id="MF_00862"/>
    </source>
</evidence>
<keyword evidence="2 7" id="KW-0813">Transport</keyword>
<evidence type="ECO:0000256" key="5">
    <source>
        <dbReference type="ARBA" id="ARBA00022989"/>
    </source>
</evidence>
<dbReference type="GO" id="GO:0008137">
    <property type="term" value="F:NADH dehydrogenase (ubiquinone) activity"/>
    <property type="evidence" value="ECO:0007669"/>
    <property type="project" value="InterPro"/>
</dbReference>
<evidence type="ECO:0000313" key="10">
    <source>
        <dbReference type="EMBL" id="AGA59514.1"/>
    </source>
</evidence>
<dbReference type="OrthoDB" id="9807568at2"/>
<evidence type="ECO:0000256" key="2">
    <source>
        <dbReference type="ARBA" id="ARBA00022448"/>
    </source>
</evidence>
<dbReference type="Pfam" id="PF00361">
    <property type="entry name" value="Proton_antipo_M"/>
    <property type="match status" value="1"/>
</dbReference>
<feature type="transmembrane region" description="Helical" evidence="7">
    <location>
        <begin position="226"/>
        <end position="249"/>
    </location>
</feature>
<evidence type="ECO:0000259" key="9">
    <source>
        <dbReference type="Pfam" id="PF00361"/>
    </source>
</evidence>
<comment type="subcellular location">
    <subcellularLocation>
        <location evidence="7">Cell inner membrane</location>
        <topology evidence="7">Multi-pass membrane protein</topology>
    </subcellularLocation>
    <subcellularLocation>
        <location evidence="1">Cell membrane</location>
        <topology evidence="1">Multi-pass membrane protein</topology>
    </subcellularLocation>
    <subcellularLocation>
        <location evidence="8">Membrane</location>
        <topology evidence="8">Multi-pass membrane protein</topology>
    </subcellularLocation>
</comment>
<comment type="subunit">
    <text evidence="7">Forms a complex with DabA.</text>
</comment>
<protein>
    <recommendedName>
        <fullName evidence="7">Probable inorganic carbon transporter subunit DabB</fullName>
    </recommendedName>
</protein>
<keyword evidence="5 7" id="KW-1133">Transmembrane helix</keyword>
<dbReference type="PANTHER" id="PTHR42829">
    <property type="entry name" value="NADH-UBIQUINONE OXIDOREDUCTASE CHAIN 5"/>
    <property type="match status" value="1"/>
</dbReference>
<dbReference type="KEGG" id="tco:Theco_3473"/>
<evidence type="ECO:0000256" key="1">
    <source>
        <dbReference type="ARBA" id="ARBA00004651"/>
    </source>
</evidence>
<dbReference type="HOGENOM" id="CLU_007100_11_2_9"/>
<organism evidence="10 11">
    <name type="scientific">Thermobacillus composti (strain DSM 18247 / JCM 13945 / KWC4)</name>
    <dbReference type="NCBI Taxonomy" id="717605"/>
    <lineage>
        <taxon>Bacteria</taxon>
        <taxon>Bacillati</taxon>
        <taxon>Bacillota</taxon>
        <taxon>Bacilli</taxon>
        <taxon>Bacillales</taxon>
        <taxon>Paenibacillaceae</taxon>
        <taxon>Thermobacillus</taxon>
    </lineage>
</organism>
<feature type="domain" description="NADH:quinone oxidoreductase/Mrp antiporter transmembrane" evidence="9">
    <location>
        <begin position="117"/>
        <end position="334"/>
    </location>
</feature>
<feature type="transmembrane region" description="Helical" evidence="7">
    <location>
        <begin position="6"/>
        <end position="25"/>
    </location>
</feature>
<proteinExistence type="inferred from homology"/>
<accession>L0EIR6</accession>
<dbReference type="InterPro" id="IPR003945">
    <property type="entry name" value="NU5C-like"/>
</dbReference>
<dbReference type="GO" id="GO:0042773">
    <property type="term" value="P:ATP synthesis coupled electron transport"/>
    <property type="evidence" value="ECO:0007669"/>
    <property type="project" value="InterPro"/>
</dbReference>
<feature type="transmembrane region" description="Helical" evidence="7">
    <location>
        <begin position="301"/>
        <end position="322"/>
    </location>
</feature>
<comment type="function">
    <text evidence="7">Part of an energy-coupled inorganic carbon pump.</text>
</comment>
<evidence type="ECO:0000256" key="4">
    <source>
        <dbReference type="ARBA" id="ARBA00022692"/>
    </source>
</evidence>
<sequence>MNVAMFIAFIAGWMIAWISACCLCISRVSDRYVRLHVFLLAIPVVVSFAGLIGADQVRETGLWHLDRTAWLMASYVGLLGWTIQRFCIRFMHGDRSYRAYFTLLTFTTGSASLIWFSGDLRLLALLWGLPLSGLVGLVLLNKEWTPVRHVARLMSRMFAVSWLSLLLAAVWLWQVTGHWRITQVLSEESLLRPGWGNAAGIGALVVLAAIIPAGQWPFQRWLLESAVIPTPVSAAMHAGLVNAGGMLLARFSPLLDGSLPQWLLVVPAVLSIFVGTGILLVQPDYKRQLVASTLAQMGMMFLQCALGAYVLAVLHLIFHGWFKAALFLRSGSVVPRPRPALLAPDPPSKRWLLYGVLGGIVLGTGFWLAEPHEPLRLLRALLLGWSISVAWWQMAVLQKGRWISMIVLSSLGLSAMAFHDALASMLGDALPAAISTGRTETAVVLLIACGGLAGLGLTARRTTEIRAKLYLWLVHLGEARDEAVESHPRYLRAYMRRGGELK</sequence>
<dbReference type="STRING" id="717605.Theco_3473"/>
<evidence type="ECO:0000256" key="6">
    <source>
        <dbReference type="ARBA" id="ARBA00023136"/>
    </source>
</evidence>
<keyword evidence="11" id="KW-1185">Reference proteome</keyword>
<feature type="transmembrane region" description="Helical" evidence="7">
    <location>
        <begin position="69"/>
        <end position="87"/>
    </location>
</feature>
<evidence type="ECO:0000313" key="11">
    <source>
        <dbReference type="Proteomes" id="UP000010795"/>
    </source>
</evidence>
<feature type="transmembrane region" description="Helical" evidence="7">
    <location>
        <begin position="442"/>
        <end position="459"/>
    </location>
</feature>
<feature type="transmembrane region" description="Helical" evidence="7">
    <location>
        <begin position="194"/>
        <end position="214"/>
    </location>
</feature>
<keyword evidence="7" id="KW-0997">Cell inner membrane</keyword>
<feature type="transmembrane region" description="Helical" evidence="7">
    <location>
        <begin position="402"/>
        <end position="422"/>
    </location>
</feature>
<dbReference type="PRINTS" id="PR01434">
    <property type="entry name" value="NADHDHGNASE5"/>
</dbReference>
<feature type="transmembrane region" description="Helical" evidence="7">
    <location>
        <begin position="261"/>
        <end position="281"/>
    </location>
</feature>
<name>L0EIR6_THECK</name>
<feature type="transmembrane region" description="Helical" evidence="7">
    <location>
        <begin position="351"/>
        <end position="369"/>
    </location>
</feature>
<dbReference type="EMBL" id="CP003255">
    <property type="protein sequence ID" value="AGA59514.1"/>
    <property type="molecule type" value="Genomic_DNA"/>
</dbReference>
<feature type="transmembrane region" description="Helical" evidence="7">
    <location>
        <begin position="37"/>
        <end position="57"/>
    </location>
</feature>
<dbReference type="NCBIfam" id="NF006373">
    <property type="entry name" value="PRK08601.1"/>
    <property type="match status" value="1"/>
</dbReference>
<evidence type="ECO:0000256" key="3">
    <source>
        <dbReference type="ARBA" id="ARBA00022475"/>
    </source>
</evidence>
<gene>
    <name evidence="7" type="primary">dabB</name>
    <name evidence="10" type="ordered locus">Theco_3473</name>
</gene>
<dbReference type="Proteomes" id="UP000010795">
    <property type="component" value="Chromosome"/>
</dbReference>
<feature type="transmembrane region" description="Helical" evidence="7">
    <location>
        <begin position="153"/>
        <end position="174"/>
    </location>
</feature>
<dbReference type="GO" id="GO:0003954">
    <property type="term" value="F:NADH dehydrogenase activity"/>
    <property type="evidence" value="ECO:0007669"/>
    <property type="project" value="TreeGrafter"/>
</dbReference>
<dbReference type="PANTHER" id="PTHR42829:SF1">
    <property type="entry name" value="INORGANIC CARBON TRANSPORTER SUBUNIT DABB-RELATED"/>
    <property type="match status" value="1"/>
</dbReference>
<keyword evidence="3 7" id="KW-1003">Cell membrane</keyword>
<feature type="transmembrane region" description="Helical" evidence="7">
    <location>
        <begin position="122"/>
        <end position="141"/>
    </location>
</feature>
<dbReference type="eggNOG" id="COG1009">
    <property type="taxonomic scope" value="Bacteria"/>
</dbReference>
<dbReference type="GO" id="GO:0005886">
    <property type="term" value="C:plasma membrane"/>
    <property type="evidence" value="ECO:0007669"/>
    <property type="project" value="UniProtKB-SubCell"/>
</dbReference>
<dbReference type="RefSeq" id="WP_015256239.1">
    <property type="nucleotide sequence ID" value="NC_019897.1"/>
</dbReference>
<keyword evidence="6 7" id="KW-0472">Membrane</keyword>
<dbReference type="InterPro" id="IPR046396">
    <property type="entry name" value="Transporter_DabB"/>
</dbReference>
<dbReference type="InterPro" id="IPR001750">
    <property type="entry name" value="ND/Mrp_TM"/>
</dbReference>
<comment type="similarity">
    <text evidence="7">Belongs to the inorganic carbon transporter (TC 9.A.2) DabB family.</text>
</comment>
<dbReference type="HAMAP" id="MF_00862">
    <property type="entry name" value="DabB"/>
    <property type="match status" value="1"/>
</dbReference>
<keyword evidence="4 7" id="KW-0812">Transmembrane</keyword>
<keyword evidence="10" id="KW-0830">Ubiquinone</keyword>
<feature type="transmembrane region" description="Helical" evidence="7">
    <location>
        <begin position="99"/>
        <end position="116"/>
    </location>
</feature>